<evidence type="ECO:0000256" key="2">
    <source>
        <dbReference type="SAM" id="MobiDB-lite"/>
    </source>
</evidence>
<evidence type="ECO:0000313" key="4">
    <source>
        <dbReference type="EMBL" id="UUP15392.1"/>
    </source>
</evidence>
<keyword evidence="5" id="KW-1185">Reference proteome</keyword>
<dbReference type="InterPro" id="IPR050300">
    <property type="entry name" value="GDXG_lipolytic_enzyme"/>
</dbReference>
<feature type="region of interest" description="Disordered" evidence="2">
    <location>
        <begin position="1"/>
        <end position="21"/>
    </location>
</feature>
<dbReference type="InterPro" id="IPR029058">
    <property type="entry name" value="AB_hydrolase_fold"/>
</dbReference>
<proteinExistence type="predicted"/>
<dbReference type="Proteomes" id="UP001316184">
    <property type="component" value="Chromosome"/>
</dbReference>
<dbReference type="RefSeq" id="WP_232399444.1">
    <property type="nucleotide sequence ID" value="NZ_CP102173.1"/>
</dbReference>
<reference evidence="4 5" key="1">
    <citation type="submission" date="2022-08" db="EMBL/GenBank/DDBJ databases">
        <title>novel species in genus Aeromicrobium.</title>
        <authorList>
            <person name="Ye L."/>
        </authorList>
    </citation>
    <scope>NUCLEOTIDE SEQUENCE [LARGE SCALE GENOMIC DNA]</scope>
    <source>
        <strain evidence="5">zg-Y1379</strain>
    </source>
</reference>
<evidence type="ECO:0000313" key="5">
    <source>
        <dbReference type="Proteomes" id="UP001316184"/>
    </source>
</evidence>
<dbReference type="EMBL" id="CP102173">
    <property type="protein sequence ID" value="UUP15392.1"/>
    <property type="molecule type" value="Genomic_DNA"/>
</dbReference>
<feature type="domain" description="Alpha/beta hydrolase fold-3" evidence="3">
    <location>
        <begin position="105"/>
        <end position="310"/>
    </location>
</feature>
<dbReference type="GO" id="GO:0016787">
    <property type="term" value="F:hydrolase activity"/>
    <property type="evidence" value="ECO:0007669"/>
    <property type="project" value="UniProtKB-KW"/>
</dbReference>
<sequence>MGKKGVCQMTDFTQESDIPRPPFDADCESALEALSLWFPQPLTLESLALMRRQIGDWTSTDAELERGGAYRVDELVAPSWHGGPDMGVTVCMPTVRTGPVPVLYNIHGGGMVMGDRRTGLGVTLDFAAPAGLAVVSIEYRLAPEHPHPIPVEDCYAGLEWLVAHADQLGVDPDRIILYGSSAGGGLAAGVALMSRDRGGPRLLGQVLSCPMLDHRNDSSSSQQFARHGTWTRASNEMAWTALLGEGHRDVEASIYASPSRAADLGGLPPAFIDAGSAEVFRDEATAFASRIWAAGGSAELHIWAGGFHGFDADVPNAPISLDAVDARNAWIRRLLQAG</sequence>
<accession>A0ABY5MD46</accession>
<dbReference type="Pfam" id="PF07859">
    <property type="entry name" value="Abhydrolase_3"/>
    <property type="match status" value="1"/>
</dbReference>
<keyword evidence="4" id="KW-0282">Flagellum</keyword>
<gene>
    <name evidence="4" type="ORF">NQV15_08790</name>
</gene>
<evidence type="ECO:0000259" key="3">
    <source>
        <dbReference type="Pfam" id="PF07859"/>
    </source>
</evidence>
<dbReference type="PANTHER" id="PTHR48081">
    <property type="entry name" value="AB HYDROLASE SUPERFAMILY PROTEIN C4A8.06C"/>
    <property type="match status" value="1"/>
</dbReference>
<dbReference type="InterPro" id="IPR013094">
    <property type="entry name" value="AB_hydrolase_3"/>
</dbReference>
<keyword evidence="4" id="KW-0966">Cell projection</keyword>
<organism evidence="4 5">
    <name type="scientific">Aeromicrobium wangtongii</name>
    <dbReference type="NCBI Taxonomy" id="2969247"/>
    <lineage>
        <taxon>Bacteria</taxon>
        <taxon>Bacillati</taxon>
        <taxon>Actinomycetota</taxon>
        <taxon>Actinomycetes</taxon>
        <taxon>Propionibacteriales</taxon>
        <taxon>Nocardioidaceae</taxon>
        <taxon>Aeromicrobium</taxon>
    </lineage>
</organism>
<protein>
    <submittedName>
        <fullName evidence="4">Alpha/beta hydrolase</fullName>
    </submittedName>
</protein>
<name>A0ABY5MD46_9ACTN</name>
<dbReference type="PANTHER" id="PTHR48081:SF8">
    <property type="entry name" value="ALPHA_BETA HYDROLASE FOLD-3 DOMAIN-CONTAINING PROTEIN-RELATED"/>
    <property type="match status" value="1"/>
</dbReference>
<dbReference type="Gene3D" id="3.40.50.1820">
    <property type="entry name" value="alpha/beta hydrolase"/>
    <property type="match status" value="1"/>
</dbReference>
<evidence type="ECO:0000256" key="1">
    <source>
        <dbReference type="ARBA" id="ARBA00022801"/>
    </source>
</evidence>
<keyword evidence="1 4" id="KW-0378">Hydrolase</keyword>
<dbReference type="SUPFAM" id="SSF53474">
    <property type="entry name" value="alpha/beta-Hydrolases"/>
    <property type="match status" value="1"/>
</dbReference>
<keyword evidence="4" id="KW-0969">Cilium</keyword>